<keyword evidence="4" id="KW-1185">Reference proteome</keyword>
<evidence type="ECO:0000256" key="1">
    <source>
        <dbReference type="ARBA" id="ARBA00022679"/>
    </source>
</evidence>
<dbReference type="EMBL" id="JAGFOA010000002">
    <property type="protein sequence ID" value="MBO3663093.1"/>
    <property type="molecule type" value="Genomic_DNA"/>
</dbReference>
<dbReference type="CDD" id="cd01983">
    <property type="entry name" value="SIMIBI"/>
    <property type="match status" value="1"/>
</dbReference>
<sequence length="177" mass="18929">MHADLPTDVIFIGGRSGVGKSTVAFEASRILAAADIRHAVIEGDNLDQAHPQPWRSGIDLAARNLRAMWANYRALGYAKLLFTNTVSVLEVPTLSEALGGEVRATPVLLVSSDATATARLERRETGSSLEAHLDRSERAARRLDAEATGAIRIATDGRTPSDLATEMLTLAGWLRAG</sequence>
<organism evidence="3 4">
    <name type="scientific">Microbacterium stercoris</name>
    <dbReference type="NCBI Taxonomy" id="2820289"/>
    <lineage>
        <taxon>Bacteria</taxon>
        <taxon>Bacillati</taxon>
        <taxon>Actinomycetota</taxon>
        <taxon>Actinomycetes</taxon>
        <taxon>Micrococcales</taxon>
        <taxon>Microbacteriaceae</taxon>
        <taxon>Microbacterium</taxon>
    </lineage>
</organism>
<accession>A0A939QHT2</accession>
<keyword evidence="3" id="KW-0418">Kinase</keyword>
<dbReference type="GO" id="GO:0004020">
    <property type="term" value="F:adenylylsulfate kinase activity"/>
    <property type="evidence" value="ECO:0007669"/>
    <property type="project" value="UniProtKB-EC"/>
</dbReference>
<dbReference type="SUPFAM" id="SSF52540">
    <property type="entry name" value="P-loop containing nucleoside triphosphate hydrolases"/>
    <property type="match status" value="1"/>
</dbReference>
<proteinExistence type="predicted"/>
<evidence type="ECO:0000313" key="4">
    <source>
        <dbReference type="Proteomes" id="UP000680132"/>
    </source>
</evidence>
<name>A0A939QHT2_9MICO</name>
<reference evidence="3" key="1">
    <citation type="submission" date="2021-03" db="EMBL/GenBank/DDBJ databases">
        <title>Microbacterium sp. nov., a novel actinobacterium isolated from cow dung.</title>
        <authorList>
            <person name="Zhang L."/>
        </authorList>
    </citation>
    <scope>NUCLEOTIDE SEQUENCE</scope>
    <source>
        <strain evidence="3">NEAU-LLB</strain>
    </source>
</reference>
<dbReference type="AlphaFoldDB" id="A0A939QHT2"/>
<keyword evidence="1 3" id="KW-0808">Transferase</keyword>
<dbReference type="InterPro" id="IPR059117">
    <property type="entry name" value="APS_kinase_dom"/>
</dbReference>
<dbReference type="Gene3D" id="3.40.50.300">
    <property type="entry name" value="P-loop containing nucleotide triphosphate hydrolases"/>
    <property type="match status" value="1"/>
</dbReference>
<evidence type="ECO:0000313" key="3">
    <source>
        <dbReference type="EMBL" id="MBO3663093.1"/>
    </source>
</evidence>
<dbReference type="Pfam" id="PF01583">
    <property type="entry name" value="APS_kinase"/>
    <property type="match status" value="1"/>
</dbReference>
<dbReference type="Proteomes" id="UP000680132">
    <property type="component" value="Unassembled WGS sequence"/>
</dbReference>
<evidence type="ECO:0000259" key="2">
    <source>
        <dbReference type="Pfam" id="PF01583"/>
    </source>
</evidence>
<dbReference type="InterPro" id="IPR027417">
    <property type="entry name" value="P-loop_NTPase"/>
</dbReference>
<dbReference type="RefSeq" id="WP_208501758.1">
    <property type="nucleotide sequence ID" value="NZ_JAGFOA010000002.1"/>
</dbReference>
<comment type="caution">
    <text evidence="3">The sequence shown here is derived from an EMBL/GenBank/DDBJ whole genome shotgun (WGS) entry which is preliminary data.</text>
</comment>
<feature type="domain" description="APS kinase" evidence="2">
    <location>
        <begin position="9"/>
        <end position="47"/>
    </location>
</feature>
<protein>
    <submittedName>
        <fullName evidence="3">Adenylyl-sulfate kinase</fullName>
        <ecNumber evidence="3">2.7.1.25</ecNumber>
    </submittedName>
</protein>
<dbReference type="EC" id="2.7.1.25" evidence="3"/>
<gene>
    <name evidence="3" type="ORF">J5V96_06155</name>
</gene>